<dbReference type="PANTHER" id="PTHR12815">
    <property type="entry name" value="SORTING AND ASSEMBLY MACHINERY SAMM50 PROTEIN FAMILY MEMBER"/>
    <property type="match status" value="1"/>
</dbReference>
<evidence type="ECO:0000256" key="3">
    <source>
        <dbReference type="ARBA" id="ARBA00022729"/>
    </source>
</evidence>
<accession>I9DEJ0</accession>
<proteinExistence type="predicted"/>
<dbReference type="RefSeq" id="WP_007958312.1">
    <property type="nucleotide sequence ID" value="NZ_CP010978.1"/>
</dbReference>
<dbReference type="Pfam" id="PF07244">
    <property type="entry name" value="POTRA"/>
    <property type="match status" value="3"/>
</dbReference>
<protein>
    <submittedName>
        <fullName evidence="8">Surface antigen (D15)</fullName>
    </submittedName>
</protein>
<feature type="signal peptide" evidence="6">
    <location>
        <begin position="1"/>
        <end position="28"/>
    </location>
</feature>
<comment type="subcellular location">
    <subcellularLocation>
        <location evidence="1">Membrane</location>
    </subcellularLocation>
</comment>
<dbReference type="Gene3D" id="2.40.160.50">
    <property type="entry name" value="membrane protein fhac: a member of the omp85/tpsb transporter family"/>
    <property type="match status" value="1"/>
</dbReference>
<dbReference type="KEGG" id="pft:JBW_03261"/>
<dbReference type="Proteomes" id="UP000005361">
    <property type="component" value="Chromosome"/>
</dbReference>
<dbReference type="InterPro" id="IPR000184">
    <property type="entry name" value="Bac_surfAg_D15"/>
</dbReference>
<dbReference type="PANTHER" id="PTHR12815:SF47">
    <property type="entry name" value="TRANSLOCATION AND ASSEMBLY MODULE SUBUNIT TAMA"/>
    <property type="match status" value="1"/>
</dbReference>
<dbReference type="InterPro" id="IPR010827">
    <property type="entry name" value="BamA/TamA_POTRA"/>
</dbReference>
<organism evidence="8 9">
    <name type="scientific">Pelosinus fermentans JBW45</name>
    <dbReference type="NCBI Taxonomy" id="1192197"/>
    <lineage>
        <taxon>Bacteria</taxon>
        <taxon>Bacillati</taxon>
        <taxon>Bacillota</taxon>
        <taxon>Negativicutes</taxon>
        <taxon>Selenomonadales</taxon>
        <taxon>Sporomusaceae</taxon>
        <taxon>Pelosinus</taxon>
    </lineage>
</organism>
<evidence type="ECO:0000256" key="2">
    <source>
        <dbReference type="ARBA" id="ARBA00022692"/>
    </source>
</evidence>
<keyword evidence="3 6" id="KW-0732">Signal</keyword>
<dbReference type="InterPro" id="IPR034746">
    <property type="entry name" value="POTRA"/>
</dbReference>
<dbReference type="OrthoDB" id="9776356at2"/>
<evidence type="ECO:0000313" key="9">
    <source>
        <dbReference type="Proteomes" id="UP000005361"/>
    </source>
</evidence>
<evidence type="ECO:0000256" key="5">
    <source>
        <dbReference type="ARBA" id="ARBA00023237"/>
    </source>
</evidence>
<keyword evidence="5" id="KW-0998">Cell outer membrane</keyword>
<evidence type="ECO:0000256" key="4">
    <source>
        <dbReference type="ARBA" id="ARBA00023136"/>
    </source>
</evidence>
<reference evidence="8 9" key="1">
    <citation type="journal article" date="2015" name="Genome Announc.">
        <title>Complete Genome Sequence of Pelosinus fermentans JBW45, a Member of a Remarkably Competitive Group of Negativicutes in the Firmicutes Phylum.</title>
        <authorList>
            <person name="De Leon K.B."/>
            <person name="Utturkar S.M."/>
            <person name="Camilleri L.B."/>
            <person name="Elias D.A."/>
            <person name="Arkin A.P."/>
            <person name="Fields M.W."/>
            <person name="Brown S.D."/>
            <person name="Wall J.D."/>
        </authorList>
    </citation>
    <scope>NUCLEOTIDE SEQUENCE [LARGE SCALE GENOMIC DNA]</scope>
    <source>
        <strain evidence="8 9">JBW45</strain>
    </source>
</reference>
<dbReference type="GO" id="GO:0019867">
    <property type="term" value="C:outer membrane"/>
    <property type="evidence" value="ECO:0007669"/>
    <property type="project" value="InterPro"/>
</dbReference>
<reference evidence="9" key="2">
    <citation type="submission" date="2015-02" db="EMBL/GenBank/DDBJ databases">
        <title>Complete Genome Sequence of Pelosinus fermentans JBW45.</title>
        <authorList>
            <person name="De Leon K.B."/>
            <person name="Utturkar S.M."/>
            <person name="Camilleri L.B."/>
            <person name="Arkin A.P."/>
            <person name="Fields M.W."/>
            <person name="Brown S.D."/>
            <person name="Wall J.D."/>
        </authorList>
    </citation>
    <scope>NUCLEOTIDE SEQUENCE [LARGE SCALE GENOMIC DNA]</scope>
    <source>
        <strain evidence="9">JBW45</strain>
    </source>
</reference>
<feature type="domain" description="POTRA" evidence="7">
    <location>
        <begin position="103"/>
        <end position="177"/>
    </location>
</feature>
<evidence type="ECO:0000259" key="7">
    <source>
        <dbReference type="PROSITE" id="PS51779"/>
    </source>
</evidence>
<dbReference type="EMBL" id="CP010978">
    <property type="protein sequence ID" value="AJQ28602.1"/>
    <property type="molecule type" value="Genomic_DNA"/>
</dbReference>
<dbReference type="InterPro" id="IPR039910">
    <property type="entry name" value="D15-like"/>
</dbReference>
<sequence length="586" mass="65209" precursor="true">MKKRWYSRYVLIAAIAIMTGLPATLAYAADFTGKQIVDVSISDNKTLHDLSMVKLKPGDTFNAEVIQQDLKTIYDLGSFYDVQANFIEVPEGIKVIYVVTEKMMIKRIDFVGTKVVSSETLKNLSKGMIGNLSDNKIIDDKVQAIEQYYHDQGYILAKVSNITMDQEGILKVFINEGMIEGILVKSNEKTKTHVITREIKLKEQEAFNSKDAKRSLQRLNNLGFFEDVNMKLNPGREPNAVIVQVDVKEQKTGTFTIGGGYSESDGVTAVIGVGDSNFNGSGNKVNLNYQHGYSSIAGTGWSLNFTNPYIDKKETSLSVDLFNSVSEVSDYGLDGDNTKLRSTYYRRSRGFNITLGRPEGEYVKNYITLTKRKDLYIEHESGPVDYSATDMTSTYYDKNYNADYLKDNFGEVHSVTLARVYDTRDNVFSPTEGQRISLTSEFAGKALGGEFDFNKYILDGRKYFKVGGQQVLAFQVTAGTSSGDLPDASKFSIGGIDTLRGYEDNEFKGDKMFTAKAEYRYPIANKLQGVIFADAGNAWSGSYNLNDLKYSIGAGIRVNTPVGPIRVDYGYGKEGGKCHFSFGTQF</sequence>
<evidence type="ECO:0000256" key="1">
    <source>
        <dbReference type="ARBA" id="ARBA00004370"/>
    </source>
</evidence>
<dbReference type="Pfam" id="PF01103">
    <property type="entry name" value="Omp85"/>
    <property type="match status" value="1"/>
</dbReference>
<gene>
    <name evidence="8" type="ORF">JBW_03261</name>
</gene>
<keyword evidence="4" id="KW-0472">Membrane</keyword>
<dbReference type="Gene3D" id="3.10.20.310">
    <property type="entry name" value="membrane protein fhac"/>
    <property type="match status" value="3"/>
</dbReference>
<dbReference type="HOGENOM" id="CLU_007664_4_0_9"/>
<evidence type="ECO:0000256" key="6">
    <source>
        <dbReference type="SAM" id="SignalP"/>
    </source>
</evidence>
<dbReference type="STRING" id="1192197.JBW_03261"/>
<name>I9DEJ0_9FIRM</name>
<dbReference type="AlphaFoldDB" id="I9DEJ0"/>
<keyword evidence="2" id="KW-0812">Transmembrane</keyword>
<feature type="chain" id="PRO_5003719893" evidence="6">
    <location>
        <begin position="29"/>
        <end position="586"/>
    </location>
</feature>
<evidence type="ECO:0000313" key="8">
    <source>
        <dbReference type="EMBL" id="AJQ28602.1"/>
    </source>
</evidence>
<dbReference type="PROSITE" id="PS51779">
    <property type="entry name" value="POTRA"/>
    <property type="match status" value="1"/>
</dbReference>